<organism evidence="1 2">
    <name type="scientific">Caballeronia novacaledonica</name>
    <dbReference type="NCBI Taxonomy" id="1544861"/>
    <lineage>
        <taxon>Bacteria</taxon>
        <taxon>Pseudomonadati</taxon>
        <taxon>Pseudomonadota</taxon>
        <taxon>Betaproteobacteria</taxon>
        <taxon>Burkholderiales</taxon>
        <taxon>Burkholderiaceae</taxon>
        <taxon>Caballeronia</taxon>
    </lineage>
</organism>
<comment type="caution">
    <text evidence="1">The sequence shown here is derived from an EMBL/GenBank/DDBJ whole genome shotgun (WGS) entry which is preliminary data.</text>
</comment>
<dbReference type="EMBL" id="BPUS01000043">
    <property type="protein sequence ID" value="GJH30699.1"/>
    <property type="molecule type" value="Genomic_DNA"/>
</dbReference>
<evidence type="ECO:0000313" key="1">
    <source>
        <dbReference type="EMBL" id="GJH30699.1"/>
    </source>
</evidence>
<sequence>MGTIPDAATDFGTFEPFPAACAVKRIASVVVPDSNIALPVQLLKMKISARAEGAAFGAFRLVVPCSLTVTCTETLVQPSG</sequence>
<dbReference type="AlphaFoldDB" id="A0AA37IL61"/>
<name>A0AA37IL61_9BURK</name>
<reference evidence="1" key="1">
    <citation type="submission" date="2022-09" db="EMBL/GenBank/DDBJ databases">
        <title>Isolation and characterization of 3-chlorobenzoate degrading bacteria from soils in Shizuoka.</title>
        <authorList>
            <person name="Ifat A."/>
            <person name="Ogawa N."/>
            <person name="Kimbara K."/>
            <person name="Moriuchi R."/>
            <person name="Dohra H."/>
            <person name="Shintani M."/>
        </authorList>
    </citation>
    <scope>NUCLEOTIDE SEQUENCE</scope>
    <source>
        <strain evidence="1">19CS4-2</strain>
    </source>
</reference>
<gene>
    <name evidence="1" type="ORF">CBA19CS42_39305</name>
</gene>
<dbReference type="RefSeq" id="WP_238218277.1">
    <property type="nucleotide sequence ID" value="NZ_BPUS01000043.1"/>
</dbReference>
<evidence type="ECO:0000313" key="2">
    <source>
        <dbReference type="Proteomes" id="UP001055111"/>
    </source>
</evidence>
<protein>
    <submittedName>
        <fullName evidence="1">Uncharacterized protein</fullName>
    </submittedName>
</protein>
<dbReference type="Proteomes" id="UP001055111">
    <property type="component" value="Unassembled WGS sequence"/>
</dbReference>
<accession>A0AA37IL61</accession>
<proteinExistence type="predicted"/>